<reference evidence="1" key="1">
    <citation type="journal article" date="2022" name="bioRxiv">
        <title>Sequencing and chromosome-scale assembly of the giantPleurodeles waltlgenome.</title>
        <authorList>
            <person name="Brown T."/>
            <person name="Elewa A."/>
            <person name="Iarovenko S."/>
            <person name="Subramanian E."/>
            <person name="Araus A.J."/>
            <person name="Petzold A."/>
            <person name="Susuki M."/>
            <person name="Suzuki K.-i.T."/>
            <person name="Hayashi T."/>
            <person name="Toyoda A."/>
            <person name="Oliveira C."/>
            <person name="Osipova E."/>
            <person name="Leigh N.D."/>
            <person name="Simon A."/>
            <person name="Yun M.H."/>
        </authorList>
    </citation>
    <scope>NUCLEOTIDE SEQUENCE</scope>
    <source>
        <strain evidence="1">20211129_DDA</strain>
        <tissue evidence="1">Liver</tissue>
    </source>
</reference>
<sequence>LISSAERQIECWRLDNTKKQLHVTEEHLASSLRFVFRKGGGGWRLHLETGRTTECTSH</sequence>
<evidence type="ECO:0000313" key="1">
    <source>
        <dbReference type="EMBL" id="KAJ1143256.1"/>
    </source>
</evidence>
<protein>
    <submittedName>
        <fullName evidence="1">Uncharacterized protein</fullName>
    </submittedName>
</protein>
<feature type="non-terminal residue" evidence="1">
    <location>
        <position position="1"/>
    </location>
</feature>
<dbReference type="EMBL" id="JANPWB010000010">
    <property type="protein sequence ID" value="KAJ1143256.1"/>
    <property type="molecule type" value="Genomic_DNA"/>
</dbReference>
<proteinExistence type="predicted"/>
<feature type="non-terminal residue" evidence="1">
    <location>
        <position position="58"/>
    </location>
</feature>
<comment type="caution">
    <text evidence="1">The sequence shown here is derived from an EMBL/GenBank/DDBJ whole genome shotgun (WGS) entry which is preliminary data.</text>
</comment>
<keyword evidence="2" id="KW-1185">Reference proteome</keyword>
<dbReference type="AlphaFoldDB" id="A0AAV7QRW3"/>
<gene>
    <name evidence="1" type="ORF">NDU88_009567</name>
</gene>
<evidence type="ECO:0000313" key="2">
    <source>
        <dbReference type="Proteomes" id="UP001066276"/>
    </source>
</evidence>
<organism evidence="1 2">
    <name type="scientific">Pleurodeles waltl</name>
    <name type="common">Iberian ribbed newt</name>
    <dbReference type="NCBI Taxonomy" id="8319"/>
    <lineage>
        <taxon>Eukaryota</taxon>
        <taxon>Metazoa</taxon>
        <taxon>Chordata</taxon>
        <taxon>Craniata</taxon>
        <taxon>Vertebrata</taxon>
        <taxon>Euteleostomi</taxon>
        <taxon>Amphibia</taxon>
        <taxon>Batrachia</taxon>
        <taxon>Caudata</taxon>
        <taxon>Salamandroidea</taxon>
        <taxon>Salamandridae</taxon>
        <taxon>Pleurodelinae</taxon>
        <taxon>Pleurodeles</taxon>
    </lineage>
</organism>
<accession>A0AAV7QRW3</accession>
<name>A0AAV7QRW3_PLEWA</name>
<dbReference type="Proteomes" id="UP001066276">
    <property type="component" value="Chromosome 6"/>
</dbReference>